<dbReference type="InterPro" id="IPR007048">
    <property type="entry name" value="IraD/Gp25-like"/>
</dbReference>
<feature type="domain" description="IraD/Gp25-like" evidence="1">
    <location>
        <begin position="14"/>
        <end position="98"/>
    </location>
</feature>
<reference evidence="2 3" key="1">
    <citation type="submission" date="2024-03" db="EMBL/GenBank/DDBJ databases">
        <authorList>
            <person name="Jo J.-H."/>
        </authorList>
    </citation>
    <scope>NUCLEOTIDE SEQUENCE [LARGE SCALE GENOMIC DNA]</scope>
    <source>
        <strain evidence="2 3">AS3R-12</strain>
    </source>
</reference>
<accession>A0ABU8S403</accession>
<dbReference type="EMBL" id="JBBHJY010000001">
    <property type="protein sequence ID" value="MEJ6008671.1"/>
    <property type="molecule type" value="Genomic_DNA"/>
</dbReference>
<dbReference type="Pfam" id="PF04965">
    <property type="entry name" value="GPW_gp25"/>
    <property type="match status" value="1"/>
</dbReference>
<gene>
    <name evidence="2" type="ORF">WG900_01935</name>
</gene>
<organism evidence="2 3">
    <name type="scientific">Novosphingobium aquae</name>
    <dbReference type="NCBI Taxonomy" id="3133435"/>
    <lineage>
        <taxon>Bacteria</taxon>
        <taxon>Pseudomonadati</taxon>
        <taxon>Pseudomonadota</taxon>
        <taxon>Alphaproteobacteria</taxon>
        <taxon>Sphingomonadales</taxon>
        <taxon>Sphingomonadaceae</taxon>
        <taxon>Novosphingobium</taxon>
    </lineage>
</organism>
<evidence type="ECO:0000313" key="2">
    <source>
        <dbReference type="EMBL" id="MEJ6008671.1"/>
    </source>
</evidence>
<proteinExistence type="predicted"/>
<sequence>MNGMDRTTGKALSGNAHLAQSIGDILSTPIGSRVMRRDYGSFLADLIDQPLNAATRVLIYAASALAIRRWEPRLRILRVALDMQDGATGTAAITIDGERADLPQPNSRVTLSIPIRNGGVSPAAA</sequence>
<keyword evidence="3" id="KW-1185">Reference proteome</keyword>
<evidence type="ECO:0000259" key="1">
    <source>
        <dbReference type="Pfam" id="PF04965"/>
    </source>
</evidence>
<dbReference type="Gene3D" id="3.10.450.40">
    <property type="match status" value="1"/>
</dbReference>
<evidence type="ECO:0000313" key="3">
    <source>
        <dbReference type="Proteomes" id="UP001379235"/>
    </source>
</evidence>
<dbReference type="Proteomes" id="UP001379235">
    <property type="component" value="Unassembled WGS sequence"/>
</dbReference>
<comment type="caution">
    <text evidence="2">The sequence shown here is derived from an EMBL/GenBank/DDBJ whole genome shotgun (WGS) entry which is preliminary data.</text>
</comment>
<name>A0ABU8S403_9SPHN</name>
<dbReference type="SUPFAM" id="SSF160719">
    <property type="entry name" value="gpW/gp25-like"/>
    <property type="match status" value="1"/>
</dbReference>
<dbReference type="RefSeq" id="WP_339964274.1">
    <property type="nucleotide sequence ID" value="NZ_JBBHJY010000001.1"/>
</dbReference>
<protein>
    <submittedName>
        <fullName evidence="2">GPW/gp25 family protein</fullName>
    </submittedName>
</protein>